<dbReference type="AlphaFoldDB" id="A0A8X6U8I6"/>
<organism evidence="1 2">
    <name type="scientific">Nephila pilipes</name>
    <name type="common">Giant wood spider</name>
    <name type="synonym">Nephila maculata</name>
    <dbReference type="NCBI Taxonomy" id="299642"/>
    <lineage>
        <taxon>Eukaryota</taxon>
        <taxon>Metazoa</taxon>
        <taxon>Ecdysozoa</taxon>
        <taxon>Arthropoda</taxon>
        <taxon>Chelicerata</taxon>
        <taxon>Arachnida</taxon>
        <taxon>Araneae</taxon>
        <taxon>Araneomorphae</taxon>
        <taxon>Entelegynae</taxon>
        <taxon>Araneoidea</taxon>
        <taxon>Nephilidae</taxon>
        <taxon>Nephila</taxon>
    </lineage>
</organism>
<proteinExistence type="predicted"/>
<evidence type="ECO:0000313" key="1">
    <source>
        <dbReference type="EMBL" id="GFT89143.1"/>
    </source>
</evidence>
<name>A0A8X6U8I6_NEPPI</name>
<comment type="caution">
    <text evidence="1">The sequence shown here is derived from an EMBL/GenBank/DDBJ whole genome shotgun (WGS) entry which is preliminary data.</text>
</comment>
<evidence type="ECO:0000313" key="2">
    <source>
        <dbReference type="Proteomes" id="UP000887013"/>
    </source>
</evidence>
<reference evidence="1" key="1">
    <citation type="submission" date="2020-08" db="EMBL/GenBank/DDBJ databases">
        <title>Multicomponent nature underlies the extraordinary mechanical properties of spider dragline silk.</title>
        <authorList>
            <person name="Kono N."/>
            <person name="Nakamura H."/>
            <person name="Mori M."/>
            <person name="Yoshida Y."/>
            <person name="Ohtoshi R."/>
            <person name="Malay A.D."/>
            <person name="Moran D.A.P."/>
            <person name="Tomita M."/>
            <person name="Numata K."/>
            <person name="Arakawa K."/>
        </authorList>
    </citation>
    <scope>NUCLEOTIDE SEQUENCE</scope>
</reference>
<keyword evidence="2" id="KW-1185">Reference proteome</keyword>
<protein>
    <submittedName>
        <fullName evidence="1">Uncharacterized protein</fullName>
    </submittedName>
</protein>
<dbReference type="Proteomes" id="UP000887013">
    <property type="component" value="Unassembled WGS sequence"/>
</dbReference>
<sequence length="176" mass="19988">MEQFDTVRVRRVECFQSRELPVDSDDKCLGDMLVLAILVYRLLEFPLRYNLSGHYSVDLQGNFSDDDFPIISSVSALTTCQAVGMKENFAPDRDEIDSNSLKPPKINVVPIVQSEVVYHFCQALNLRARLAPLESRVDFNPPKRFLKKQVTPIVHSEMVYSICLALNLKAELVALK</sequence>
<dbReference type="EMBL" id="BMAW01073736">
    <property type="protein sequence ID" value="GFT89143.1"/>
    <property type="molecule type" value="Genomic_DNA"/>
</dbReference>
<accession>A0A8X6U8I6</accession>
<gene>
    <name evidence="1" type="ORF">NPIL_302311</name>
</gene>